<name>X1DEE4_9ZZZZ</name>
<dbReference type="GO" id="GO:0008168">
    <property type="term" value="F:methyltransferase activity"/>
    <property type="evidence" value="ECO:0007669"/>
    <property type="project" value="UniProtKB-KW"/>
</dbReference>
<reference evidence="4" key="1">
    <citation type="journal article" date="2014" name="Front. Microbiol.">
        <title>High frequency of phylogenetically diverse reductive dehalogenase-homologous genes in deep subseafloor sedimentary metagenomes.</title>
        <authorList>
            <person name="Kawai M."/>
            <person name="Futagami T."/>
            <person name="Toyoda A."/>
            <person name="Takaki Y."/>
            <person name="Nishi S."/>
            <person name="Hori S."/>
            <person name="Arai W."/>
            <person name="Tsubouchi T."/>
            <person name="Morono Y."/>
            <person name="Uchiyama I."/>
            <person name="Ito T."/>
            <person name="Fujiyama A."/>
            <person name="Inagaki F."/>
            <person name="Takami H."/>
        </authorList>
    </citation>
    <scope>NUCLEOTIDE SEQUENCE</scope>
    <source>
        <strain evidence="4">Expedition CK06-06</strain>
    </source>
</reference>
<comment type="caution">
    <text evidence="4">The sequence shown here is derived from an EMBL/GenBank/DDBJ whole genome shotgun (WGS) entry which is preliminary data.</text>
</comment>
<keyword evidence="3" id="KW-0808">Transferase</keyword>
<keyword evidence="2" id="KW-0489">Methyltransferase</keyword>
<dbReference type="AlphaFoldDB" id="X1DEE4"/>
<dbReference type="GO" id="GO:0015948">
    <property type="term" value="P:methanogenesis"/>
    <property type="evidence" value="ECO:0007669"/>
    <property type="project" value="InterPro"/>
</dbReference>
<accession>X1DEE4</accession>
<evidence type="ECO:0000256" key="1">
    <source>
        <dbReference type="ARBA" id="ARBA00007137"/>
    </source>
</evidence>
<dbReference type="InterPro" id="IPR038601">
    <property type="entry name" value="MttB-like_sf"/>
</dbReference>
<dbReference type="EMBL" id="BARU01002921">
    <property type="protein sequence ID" value="GAH19161.1"/>
    <property type="molecule type" value="Genomic_DNA"/>
</dbReference>
<evidence type="ECO:0000256" key="2">
    <source>
        <dbReference type="ARBA" id="ARBA00022603"/>
    </source>
</evidence>
<gene>
    <name evidence="4" type="ORF">S03H2_06606</name>
</gene>
<dbReference type="InterPro" id="IPR010426">
    <property type="entry name" value="MTTB_MeTrfase"/>
</dbReference>
<sequence length="57" mass="6321">MKVLNKGKIQSIHDSSIELLESLGVKVESDEAIKLLKEQGAIVDIKERVHLLNSPKV</sequence>
<protein>
    <submittedName>
        <fullName evidence="4">Uncharacterized protein</fullName>
    </submittedName>
</protein>
<comment type="similarity">
    <text evidence="1">Belongs to the trimethylamine methyltransferase family.</text>
</comment>
<dbReference type="Gene3D" id="3.20.20.480">
    <property type="entry name" value="Trimethylamine methyltransferase-like"/>
    <property type="match status" value="1"/>
</dbReference>
<dbReference type="GO" id="GO:0032259">
    <property type="term" value="P:methylation"/>
    <property type="evidence" value="ECO:0007669"/>
    <property type="project" value="UniProtKB-KW"/>
</dbReference>
<organism evidence="4">
    <name type="scientific">marine sediment metagenome</name>
    <dbReference type="NCBI Taxonomy" id="412755"/>
    <lineage>
        <taxon>unclassified sequences</taxon>
        <taxon>metagenomes</taxon>
        <taxon>ecological metagenomes</taxon>
    </lineage>
</organism>
<evidence type="ECO:0000256" key="3">
    <source>
        <dbReference type="ARBA" id="ARBA00022679"/>
    </source>
</evidence>
<dbReference type="Pfam" id="PF06253">
    <property type="entry name" value="MTTB"/>
    <property type="match status" value="1"/>
</dbReference>
<proteinExistence type="inferred from homology"/>
<evidence type="ECO:0000313" key="4">
    <source>
        <dbReference type="EMBL" id="GAH19161.1"/>
    </source>
</evidence>